<dbReference type="SUPFAM" id="SSF56601">
    <property type="entry name" value="beta-lactamase/transpeptidase-like"/>
    <property type="match status" value="1"/>
</dbReference>
<accession>A0A5E4PJE3</accession>
<dbReference type="InterPro" id="IPR012338">
    <property type="entry name" value="Beta-lactam/transpept-like"/>
</dbReference>
<evidence type="ECO:0000256" key="1">
    <source>
        <dbReference type="SAM" id="SignalP"/>
    </source>
</evidence>
<dbReference type="Pfam" id="PF00144">
    <property type="entry name" value="Beta-lactamase"/>
    <property type="match status" value="1"/>
</dbReference>
<reference evidence="3 4" key="1">
    <citation type="submission" date="2019-08" db="EMBL/GenBank/DDBJ databases">
        <authorList>
            <person name="Guy L."/>
        </authorList>
    </citation>
    <scope>NUCLEOTIDE SEQUENCE [LARGE SCALE GENOMIC DNA]</scope>
    <source>
        <strain evidence="3 4">SGT-108</strain>
    </source>
</reference>
<dbReference type="AlphaFoldDB" id="A0A5E4PJE3"/>
<feature type="chain" id="PRO_5022805631" evidence="1">
    <location>
        <begin position="23"/>
        <end position="363"/>
    </location>
</feature>
<evidence type="ECO:0000313" key="3">
    <source>
        <dbReference type="EMBL" id="VVC77199.1"/>
    </source>
</evidence>
<evidence type="ECO:0000259" key="2">
    <source>
        <dbReference type="Pfam" id="PF00144"/>
    </source>
</evidence>
<protein>
    <submittedName>
        <fullName evidence="3">Beta-lactamase</fullName>
    </submittedName>
</protein>
<dbReference type="InterPro" id="IPR050491">
    <property type="entry name" value="AmpC-like"/>
</dbReference>
<feature type="signal peptide" evidence="1">
    <location>
        <begin position="1"/>
        <end position="22"/>
    </location>
</feature>
<dbReference type="Gene3D" id="3.40.710.10">
    <property type="entry name" value="DD-peptidase/beta-lactamase superfamily"/>
    <property type="match status" value="1"/>
</dbReference>
<dbReference type="OrthoDB" id="5377431at2"/>
<proteinExistence type="predicted"/>
<dbReference type="InterPro" id="IPR001466">
    <property type="entry name" value="Beta-lactam-related"/>
</dbReference>
<keyword evidence="4" id="KW-1185">Reference proteome</keyword>
<organism evidence="3 4">
    <name type="scientific">Aquicella siphonis</name>
    <dbReference type="NCBI Taxonomy" id="254247"/>
    <lineage>
        <taxon>Bacteria</taxon>
        <taxon>Pseudomonadati</taxon>
        <taxon>Pseudomonadota</taxon>
        <taxon>Gammaproteobacteria</taxon>
        <taxon>Legionellales</taxon>
        <taxon>Coxiellaceae</taxon>
        <taxon>Aquicella</taxon>
    </lineage>
</organism>
<keyword evidence="1" id="KW-0732">Signal</keyword>
<feature type="domain" description="Beta-lactamase-related" evidence="2">
    <location>
        <begin position="38"/>
        <end position="350"/>
    </location>
</feature>
<dbReference type="EMBL" id="LR699120">
    <property type="protein sequence ID" value="VVC77199.1"/>
    <property type="molecule type" value="Genomic_DNA"/>
</dbReference>
<dbReference type="KEGG" id="asip:AQUSIP_25260"/>
<name>A0A5E4PJE3_9COXI</name>
<dbReference type="RefSeq" id="WP_148340588.1">
    <property type="nucleotide sequence ID" value="NZ_LR699120.1"/>
</dbReference>
<dbReference type="PANTHER" id="PTHR46825:SF8">
    <property type="entry name" value="BETA-LACTAMASE-RELATED"/>
    <property type="match status" value="1"/>
</dbReference>
<gene>
    <name evidence="3" type="primary">ampC_3</name>
    <name evidence="3" type="ORF">AQUSIP_25260</name>
</gene>
<dbReference type="Proteomes" id="UP000324194">
    <property type="component" value="Chromosome 2"/>
</dbReference>
<evidence type="ECO:0000313" key="4">
    <source>
        <dbReference type="Proteomes" id="UP000324194"/>
    </source>
</evidence>
<dbReference type="PANTHER" id="PTHR46825">
    <property type="entry name" value="D-ALANYL-D-ALANINE-CARBOXYPEPTIDASE/ENDOPEPTIDASE AMPH"/>
    <property type="match status" value="1"/>
</dbReference>
<sequence length="363" mass="40093">MRQSLIISLLFFLMVLNTTAAAVQPYMEPLAVSQMIDRMAVSHQRKHDIPGMAIAVYYQGRDYLHNYGLANETRNTLVTENTLFELASITKVFTATLLAMEVQTGSVHLDDPVVRYLPGLSTTKNLPIDHVTLRELATHSSGFPRDVEGLGISKGRDDTLIYALKTWRPSRPVGSHYQYSNIGFGLLGKALENAAHASYQDLLRKTITQPLEMSHTLINVPDTGFPRQARGYRANGMPAPHYVPLNLLGGGALRSSSSDLLKFMKAYLGVPGAPVSKNLFLALQLAVSPFYKVNSRFDMGLGWQRVTRSGKVYITKNGMNQGFNTFIGFDQKDKFGVVVLTNKRDGKAETLGTVILDRLAAGR</sequence>